<dbReference type="GO" id="GO:0005886">
    <property type="term" value="C:plasma membrane"/>
    <property type="evidence" value="ECO:0007669"/>
    <property type="project" value="UniProtKB-SubCell"/>
</dbReference>
<dbReference type="InterPro" id="IPR010656">
    <property type="entry name" value="DctM"/>
</dbReference>
<evidence type="ECO:0000256" key="8">
    <source>
        <dbReference type="SAM" id="Phobius"/>
    </source>
</evidence>
<feature type="transmembrane region" description="Helical" evidence="8">
    <location>
        <begin position="20"/>
        <end position="37"/>
    </location>
</feature>
<feature type="transmembrane region" description="Helical" evidence="8">
    <location>
        <begin position="545"/>
        <end position="564"/>
    </location>
</feature>
<feature type="transmembrane region" description="Helical" evidence="8">
    <location>
        <begin position="343"/>
        <end position="374"/>
    </location>
</feature>
<dbReference type="PANTHER" id="PTHR33362">
    <property type="entry name" value="SIALIC ACID TRAP TRANSPORTER PERMEASE PROTEIN SIAT-RELATED"/>
    <property type="match status" value="1"/>
</dbReference>
<proteinExistence type="predicted"/>
<feature type="transmembrane region" description="Helical" evidence="8">
    <location>
        <begin position="425"/>
        <end position="444"/>
    </location>
</feature>
<reference evidence="11" key="1">
    <citation type="submission" date="2016-10" db="EMBL/GenBank/DDBJ databases">
        <authorList>
            <person name="Varghese N."/>
            <person name="Submissions S."/>
        </authorList>
    </citation>
    <scope>NUCLEOTIDE SEQUENCE [LARGE SCALE GENOMIC DNA]</scope>
    <source>
        <strain evidence="11">CGMCC 1.7061</strain>
    </source>
</reference>
<feature type="transmembrane region" description="Helical" evidence="8">
    <location>
        <begin position="465"/>
        <end position="486"/>
    </location>
</feature>
<keyword evidence="11" id="KW-1185">Reference proteome</keyword>
<keyword evidence="2" id="KW-1003">Cell membrane</keyword>
<organism evidence="10 11">
    <name type="scientific">Marinobacter zhejiangensis</name>
    <dbReference type="NCBI Taxonomy" id="488535"/>
    <lineage>
        <taxon>Bacteria</taxon>
        <taxon>Pseudomonadati</taxon>
        <taxon>Pseudomonadota</taxon>
        <taxon>Gammaproteobacteria</taxon>
        <taxon>Pseudomonadales</taxon>
        <taxon>Marinobacteraceae</taxon>
        <taxon>Marinobacter</taxon>
    </lineage>
</organism>
<dbReference type="GO" id="GO:0022857">
    <property type="term" value="F:transmembrane transporter activity"/>
    <property type="evidence" value="ECO:0007669"/>
    <property type="project" value="UniProtKB-UniRule"/>
</dbReference>
<keyword evidence="6 8" id="KW-0472">Membrane</keyword>
<accession>A0A1I4SVP6</accession>
<feature type="transmembrane region" description="Helical" evidence="8">
    <location>
        <begin position="386"/>
        <end position="413"/>
    </location>
</feature>
<protein>
    <submittedName>
        <fullName evidence="10">TRAP-type C4-dicarboxylate transport system, large permease component</fullName>
    </submittedName>
</protein>
<evidence type="ECO:0000256" key="5">
    <source>
        <dbReference type="ARBA" id="ARBA00022989"/>
    </source>
</evidence>
<comment type="function">
    <text evidence="7">Part of the tripartite ATP-independent periplasmic (TRAP) transport system.</text>
</comment>
<comment type="subcellular location">
    <subcellularLocation>
        <location evidence="1 7">Cell inner membrane</location>
        <topology evidence="1 7">Multi-pass membrane protein</topology>
    </subcellularLocation>
</comment>
<name>A0A1I4SVP6_9GAMM</name>
<sequence>MTMRTGTLSGPRGLAFSRGLSALPMLVVLMLTLLAAVGETLHSRLLEVGGATWPDYFSLRVLDQVSSPSCERQPDLDQAVEQAVHDRQRELANDPFADVFGGDIDRAAIRASLQAQTAACETQWRSWQRLQALDTPAVRVYATIEAGLAQAVVLVTGNRRVLLGLMLLFCAAAATLRRQHIALRPVESQRDDRVATLAQLIANGLLTLSALLYRQQELAQAAAGMPLAHLFMHDVWVAGFGGLTLISVWQLRQPRTDLPAGSSWNRALLSIPLYSFMCLTAAAQFAWHGFYHGIAVYLNMMAELSALFLSLGLYVWVGMLLARTHLPRKVFDLIRPWELPPKWLGVVVLLLTALPTAYSGASGIFILAAGMTLYRELRRAGTSEQLALATTAISGSMGTMLRPCLLVVIVATLNSSVTTDELFTAGARVLLLTALLYTLYVLVLGGKSTLRIASPTRALPGMVRALGPLLPYIACFVTVVMAWEFLLGRGLDEFSAPAILPLVMLLVVAMERLILKEGDPDDPIEQPTPTRFRDAVMRATDDSSALIGALLMLMALSVSMGGLIERSGLLELFPRDLESVWLTLALLMGMLVIIGMIMDPYGAVLLVNATLAPIALESGVNPLHFWVMTVLAFEMGYLTPPVALNHLLTRQVVGVPTDWESLHGSFWQRNFRYILPVLVMGTALVVVTFAPEASDWAYRLLLGGVTEPAQ</sequence>
<dbReference type="EMBL" id="FOUE01000006">
    <property type="protein sequence ID" value="SFM68457.1"/>
    <property type="molecule type" value="Genomic_DNA"/>
</dbReference>
<keyword evidence="4 8" id="KW-0812">Transmembrane</keyword>
<dbReference type="RefSeq" id="WP_217642513.1">
    <property type="nucleotide sequence ID" value="NZ_FOUE01000006.1"/>
</dbReference>
<dbReference type="STRING" id="488535.SAMN04487963_3346"/>
<feature type="transmembrane region" description="Helical" evidence="8">
    <location>
        <begin position="196"/>
        <end position="213"/>
    </location>
</feature>
<dbReference type="AlphaFoldDB" id="A0A1I4SVP6"/>
<evidence type="ECO:0000313" key="10">
    <source>
        <dbReference type="EMBL" id="SFM68457.1"/>
    </source>
</evidence>
<feature type="domain" description="TRAP C4-dicarboxylate transport system permease DctM subunit" evidence="9">
    <location>
        <begin position="297"/>
        <end position="692"/>
    </location>
</feature>
<evidence type="ECO:0000256" key="2">
    <source>
        <dbReference type="ARBA" id="ARBA00022475"/>
    </source>
</evidence>
<feature type="transmembrane region" description="Helical" evidence="8">
    <location>
        <begin position="271"/>
        <end position="290"/>
    </location>
</feature>
<gene>
    <name evidence="10" type="ORF">SAMN04487963_3346</name>
</gene>
<dbReference type="Pfam" id="PF06808">
    <property type="entry name" value="DctM"/>
    <property type="match status" value="1"/>
</dbReference>
<keyword evidence="3 7" id="KW-0997">Cell inner membrane</keyword>
<dbReference type="Proteomes" id="UP000198519">
    <property type="component" value="Unassembled WGS sequence"/>
</dbReference>
<dbReference type="InterPro" id="IPR004681">
    <property type="entry name" value="TRAP_DctM"/>
</dbReference>
<evidence type="ECO:0000256" key="1">
    <source>
        <dbReference type="ARBA" id="ARBA00004429"/>
    </source>
</evidence>
<evidence type="ECO:0000313" key="11">
    <source>
        <dbReference type="Proteomes" id="UP000198519"/>
    </source>
</evidence>
<evidence type="ECO:0000256" key="7">
    <source>
        <dbReference type="RuleBase" id="RU369079"/>
    </source>
</evidence>
<feature type="transmembrane region" description="Helical" evidence="8">
    <location>
        <begin position="234"/>
        <end position="251"/>
    </location>
</feature>
<keyword evidence="5 8" id="KW-1133">Transmembrane helix</keyword>
<feature type="transmembrane region" description="Helical" evidence="8">
    <location>
        <begin position="498"/>
        <end position="515"/>
    </location>
</feature>
<keyword evidence="7" id="KW-0813">Transport</keyword>
<feature type="transmembrane region" description="Helical" evidence="8">
    <location>
        <begin position="584"/>
        <end position="611"/>
    </location>
</feature>
<feature type="transmembrane region" description="Helical" evidence="8">
    <location>
        <begin position="671"/>
        <end position="690"/>
    </location>
</feature>
<evidence type="ECO:0000256" key="4">
    <source>
        <dbReference type="ARBA" id="ARBA00022692"/>
    </source>
</evidence>
<dbReference type="PANTHER" id="PTHR33362:SF2">
    <property type="entry name" value="TRAP TRANSPORTER LARGE PERMEASE PROTEIN"/>
    <property type="match status" value="1"/>
</dbReference>
<evidence type="ECO:0000256" key="3">
    <source>
        <dbReference type="ARBA" id="ARBA00022519"/>
    </source>
</evidence>
<evidence type="ECO:0000259" key="9">
    <source>
        <dbReference type="Pfam" id="PF06808"/>
    </source>
</evidence>
<feature type="transmembrane region" description="Helical" evidence="8">
    <location>
        <begin position="160"/>
        <end position="176"/>
    </location>
</feature>
<evidence type="ECO:0000256" key="6">
    <source>
        <dbReference type="ARBA" id="ARBA00023136"/>
    </source>
</evidence>
<feature type="transmembrane region" description="Helical" evidence="8">
    <location>
        <begin position="302"/>
        <end position="323"/>
    </location>
</feature>